<dbReference type="Gene3D" id="1.10.10.10">
    <property type="entry name" value="Winged helix-like DNA-binding domain superfamily/Winged helix DNA-binding domain"/>
    <property type="match status" value="1"/>
</dbReference>
<feature type="domain" description="HTH deoR-type" evidence="4">
    <location>
        <begin position="2"/>
        <end position="67"/>
    </location>
</feature>
<dbReference type="PROSITE" id="PS51000">
    <property type="entry name" value="HTH_DEOR_2"/>
    <property type="match status" value="1"/>
</dbReference>
<accession>A0ABW7AG64</accession>
<dbReference type="PIRSF" id="PIRSF016838">
    <property type="entry name" value="PafC"/>
    <property type="match status" value="1"/>
</dbReference>
<evidence type="ECO:0000313" key="5">
    <source>
        <dbReference type="EMBL" id="MFG1706048.1"/>
    </source>
</evidence>
<evidence type="ECO:0000256" key="2">
    <source>
        <dbReference type="ARBA" id="ARBA00023125"/>
    </source>
</evidence>
<evidence type="ECO:0000256" key="3">
    <source>
        <dbReference type="ARBA" id="ARBA00023163"/>
    </source>
</evidence>
<dbReference type="InterPro" id="IPR013196">
    <property type="entry name" value="HTH_11"/>
</dbReference>
<gene>
    <name evidence="5" type="ORF">ACFLIM_22910</name>
</gene>
<dbReference type="Pfam" id="PF08279">
    <property type="entry name" value="HTH_11"/>
    <property type="match status" value="1"/>
</dbReference>
<sequence>MRADRLVAVLLLMQARGRVTAAELAGELEVSVATARRDLEALSAAGVPVYPQAGRGGGWSLLGGARTDLTGLTANEAQALFLLAGPAAAVAPELRSALRKLLRALPQTFRADAEAAAAAVVIDPARWGERDRERPELVAALQRATVRRRKVRLGYEGRSRERSHRLVDPWGLVDKDDVWYLVAGTESGQRTFRVDRIVEAAVTDEPFERPEGFELSQAWGQVVDEMERRRSLVSATVLIAKRFLPVLRSHFGRHCETEGIEPDGRVRARVAAPMPRTIAEQLAGWGSLVEVVEPEQVRAELARIGAELVGRYR</sequence>
<dbReference type="InterPro" id="IPR018356">
    <property type="entry name" value="Tscrpt_reg_HTH_DeoR_CS"/>
</dbReference>
<evidence type="ECO:0000313" key="6">
    <source>
        <dbReference type="Proteomes" id="UP001603978"/>
    </source>
</evidence>
<evidence type="ECO:0000256" key="1">
    <source>
        <dbReference type="ARBA" id="ARBA00023015"/>
    </source>
</evidence>
<protein>
    <submittedName>
        <fullName evidence="5">Helix-turn-helix transcriptional regulator</fullName>
    </submittedName>
</protein>
<dbReference type="EMBL" id="JBICRM010000013">
    <property type="protein sequence ID" value="MFG1706048.1"/>
    <property type="molecule type" value="Genomic_DNA"/>
</dbReference>
<dbReference type="InterPro" id="IPR026881">
    <property type="entry name" value="WYL_dom"/>
</dbReference>
<dbReference type="Pfam" id="PF25583">
    <property type="entry name" value="WCX"/>
    <property type="match status" value="1"/>
</dbReference>
<dbReference type="Pfam" id="PF13280">
    <property type="entry name" value="WYL"/>
    <property type="match status" value="1"/>
</dbReference>
<dbReference type="SUPFAM" id="SSF46785">
    <property type="entry name" value="Winged helix' DNA-binding domain"/>
    <property type="match status" value="1"/>
</dbReference>
<dbReference type="PANTHER" id="PTHR34580">
    <property type="match status" value="1"/>
</dbReference>
<dbReference type="InterPro" id="IPR001034">
    <property type="entry name" value="DeoR_HTH"/>
</dbReference>
<comment type="caution">
    <text evidence="5">The sequence shown here is derived from an EMBL/GenBank/DDBJ whole genome shotgun (WGS) entry which is preliminary data.</text>
</comment>
<dbReference type="PROSITE" id="PS52050">
    <property type="entry name" value="WYL"/>
    <property type="match status" value="1"/>
</dbReference>
<dbReference type="InterPro" id="IPR051534">
    <property type="entry name" value="CBASS_pafABC_assoc_protein"/>
</dbReference>
<dbReference type="InterPro" id="IPR028349">
    <property type="entry name" value="PafC-like"/>
</dbReference>
<dbReference type="PANTHER" id="PTHR34580:SF1">
    <property type="entry name" value="PROTEIN PAFC"/>
    <property type="match status" value="1"/>
</dbReference>
<dbReference type="InterPro" id="IPR036388">
    <property type="entry name" value="WH-like_DNA-bd_sf"/>
</dbReference>
<keyword evidence="3" id="KW-0804">Transcription</keyword>
<reference evidence="5 6" key="1">
    <citation type="submission" date="2024-10" db="EMBL/GenBank/DDBJ databases">
        <authorList>
            <person name="Topkara A.R."/>
            <person name="Saygin H."/>
        </authorList>
    </citation>
    <scope>NUCLEOTIDE SEQUENCE [LARGE SCALE GENOMIC DNA]</scope>
    <source>
        <strain evidence="5 6">M3C6</strain>
    </source>
</reference>
<dbReference type="Proteomes" id="UP001603978">
    <property type="component" value="Unassembled WGS sequence"/>
</dbReference>
<dbReference type="InterPro" id="IPR057727">
    <property type="entry name" value="WCX_dom"/>
</dbReference>
<dbReference type="PROSITE" id="PS00894">
    <property type="entry name" value="HTH_DEOR_1"/>
    <property type="match status" value="1"/>
</dbReference>
<dbReference type="InterPro" id="IPR036390">
    <property type="entry name" value="WH_DNA-bd_sf"/>
</dbReference>
<dbReference type="RefSeq" id="WP_393168543.1">
    <property type="nucleotide sequence ID" value="NZ_JBICRM010000013.1"/>
</dbReference>
<keyword evidence="6" id="KW-1185">Reference proteome</keyword>
<keyword evidence="2" id="KW-0238">DNA-binding</keyword>
<organism evidence="5 6">
    <name type="scientific">Nonomuraea marmarensis</name>
    <dbReference type="NCBI Taxonomy" id="3351344"/>
    <lineage>
        <taxon>Bacteria</taxon>
        <taxon>Bacillati</taxon>
        <taxon>Actinomycetota</taxon>
        <taxon>Actinomycetes</taxon>
        <taxon>Streptosporangiales</taxon>
        <taxon>Streptosporangiaceae</taxon>
        <taxon>Nonomuraea</taxon>
    </lineage>
</organism>
<keyword evidence="1" id="KW-0805">Transcription regulation</keyword>
<evidence type="ECO:0000259" key="4">
    <source>
        <dbReference type="PROSITE" id="PS51000"/>
    </source>
</evidence>
<proteinExistence type="predicted"/>
<name>A0ABW7AG64_9ACTN</name>